<dbReference type="Proteomes" id="UP001432059">
    <property type="component" value="Chromosome"/>
</dbReference>
<dbReference type="EMBL" id="CP136426">
    <property type="protein sequence ID" value="WOC52824.1"/>
    <property type="molecule type" value="Genomic_DNA"/>
</dbReference>
<gene>
    <name evidence="1" type="ORF">BPO_2177</name>
</gene>
<sequence length="333" mass="36881">MKICKTFMINNFIEMKTLYKTIATTALFTTLIGCNNTQPEKPTEGKVKKETLAFSPKVTGRILEIKVKEGDIVKKGDTLAILDVPEVYAKIAQAKGATEAARAQTQMAKNGATADQLTQLRAKQKGLQEQYNYAQKSLTRAGNMFRDSLMSPQAYDEVFAKYQGAKAQLDAVNAELHDVLNGTRPEKIGMAEGQQNQAMGALQEANVAYSERYIIATNDMEIETIALNVGELATAGYPLFSGYIPDTTYFRFTIPESKIAQYPKGSIVNMQVVYNHQMLKGKVITIKQLTKYADITTAFPDYQMEEAVYEIKVIPADSKATQNILVNANVILK</sequence>
<protein>
    <submittedName>
        <fullName evidence="1">ABC transporter permease</fullName>
    </submittedName>
</protein>
<dbReference type="PROSITE" id="PS51257">
    <property type="entry name" value="PROKAR_LIPOPROTEIN"/>
    <property type="match status" value="1"/>
</dbReference>
<evidence type="ECO:0000313" key="1">
    <source>
        <dbReference type="EMBL" id="WOC52824.1"/>
    </source>
</evidence>
<evidence type="ECO:0000313" key="2">
    <source>
        <dbReference type="Proteomes" id="UP001432059"/>
    </source>
</evidence>
<dbReference type="SUPFAM" id="SSF111369">
    <property type="entry name" value="HlyD-like secretion proteins"/>
    <property type="match status" value="1"/>
</dbReference>
<dbReference type="PANTHER" id="PTHR30438">
    <property type="entry name" value="36 KDA ANTIGEN-RELATED"/>
    <property type="match status" value="1"/>
</dbReference>
<dbReference type="KEGG" id="bpor:BPO_2177"/>
<dbReference type="GO" id="GO:0005886">
    <property type="term" value="C:plasma membrane"/>
    <property type="evidence" value="ECO:0007669"/>
    <property type="project" value="TreeGrafter"/>
</dbReference>
<keyword evidence="2" id="KW-1185">Reference proteome</keyword>
<dbReference type="Gene3D" id="1.10.287.470">
    <property type="entry name" value="Helix hairpin bin"/>
    <property type="match status" value="1"/>
</dbReference>
<dbReference type="AlphaFoldDB" id="A0AAU0F241"/>
<reference evidence="1" key="1">
    <citation type="submission" date="2023-10" db="EMBL/GenBank/DDBJ databases">
        <title>Characterization and whole genome sequencing of a novel strain of Bergeyella porcorum QD2021 isolated from pig.</title>
        <authorList>
            <person name="Liu G."/>
            <person name="Chen C."/>
            <person name="Han X."/>
        </authorList>
    </citation>
    <scope>NUCLEOTIDE SEQUENCE</scope>
    <source>
        <strain evidence="1">QD2021</strain>
    </source>
</reference>
<dbReference type="Gene3D" id="2.40.50.100">
    <property type="match status" value="1"/>
</dbReference>
<proteinExistence type="predicted"/>
<accession>A0AAU0F241</accession>
<organism evidence="1 2">
    <name type="scientific">Bergeyella porcorum</name>
    <dbReference type="NCBI Taxonomy" id="1735111"/>
    <lineage>
        <taxon>Bacteria</taxon>
        <taxon>Pseudomonadati</taxon>
        <taxon>Bacteroidota</taxon>
        <taxon>Flavobacteriia</taxon>
        <taxon>Flavobacteriales</taxon>
        <taxon>Weeksellaceae</taxon>
        <taxon>Bergeyella</taxon>
    </lineage>
</organism>
<dbReference type="PANTHER" id="PTHR30438:SF2">
    <property type="entry name" value="MEMBRANE PROTEIN"/>
    <property type="match status" value="1"/>
</dbReference>
<name>A0AAU0F241_9FLAO</name>